<name>A0A8S5NE69_9CAUD</name>
<feature type="compositionally biased region" description="Basic and acidic residues" evidence="1">
    <location>
        <begin position="7"/>
        <end position="29"/>
    </location>
</feature>
<accession>A0A8S5NE69</accession>
<feature type="compositionally biased region" description="Basic residues" evidence="1">
    <location>
        <begin position="33"/>
        <end position="43"/>
    </location>
</feature>
<organism evidence="2">
    <name type="scientific">Siphoviridae sp. ctrok7</name>
    <dbReference type="NCBI Taxonomy" id="2826480"/>
    <lineage>
        <taxon>Viruses</taxon>
        <taxon>Duplodnaviria</taxon>
        <taxon>Heunggongvirae</taxon>
        <taxon>Uroviricota</taxon>
        <taxon>Caudoviricetes</taxon>
    </lineage>
</organism>
<proteinExistence type="predicted"/>
<evidence type="ECO:0000313" key="2">
    <source>
        <dbReference type="EMBL" id="DAD92998.1"/>
    </source>
</evidence>
<sequence>MQKGQQRFKEVNRGKDKARNERTKAKEPIRNQAKGRKGVKGRF</sequence>
<dbReference type="EMBL" id="BK015149">
    <property type="protein sequence ID" value="DAD92998.1"/>
    <property type="molecule type" value="Genomic_DNA"/>
</dbReference>
<reference evidence="2" key="1">
    <citation type="journal article" date="2021" name="Proc. Natl. Acad. Sci. U.S.A.">
        <title>A Catalog of Tens of Thousands of Viruses from Human Metagenomes Reveals Hidden Associations with Chronic Diseases.</title>
        <authorList>
            <person name="Tisza M.J."/>
            <person name="Buck C.B."/>
        </authorList>
    </citation>
    <scope>NUCLEOTIDE SEQUENCE</scope>
    <source>
        <strain evidence="2">Ctrok7</strain>
    </source>
</reference>
<evidence type="ECO:0000256" key="1">
    <source>
        <dbReference type="SAM" id="MobiDB-lite"/>
    </source>
</evidence>
<protein>
    <submittedName>
        <fullName evidence="2">Uncharacterized protein</fullName>
    </submittedName>
</protein>
<feature type="region of interest" description="Disordered" evidence="1">
    <location>
        <begin position="1"/>
        <end position="43"/>
    </location>
</feature>